<feature type="chain" id="PRO_5046946659" description="BPTI/Kunitz inhibitor domain-containing protein" evidence="9">
    <location>
        <begin position="29"/>
        <end position="461"/>
    </location>
</feature>
<evidence type="ECO:0000256" key="9">
    <source>
        <dbReference type="SAM" id="SignalP"/>
    </source>
</evidence>
<evidence type="ECO:0000256" key="4">
    <source>
        <dbReference type="ARBA" id="ARBA00022900"/>
    </source>
</evidence>
<dbReference type="PROSITE" id="PS50279">
    <property type="entry name" value="BPTI_KUNITZ_2"/>
    <property type="match status" value="3"/>
</dbReference>
<gene>
    <name evidence="11" type="ORF">GOODEAATRI_003042</name>
</gene>
<feature type="domain" description="BPTI/Kunitz inhibitor" evidence="10">
    <location>
        <begin position="209"/>
        <end position="259"/>
    </location>
</feature>
<dbReference type="InterPro" id="IPR020901">
    <property type="entry name" value="Prtase_inh_Kunz-CS"/>
</dbReference>
<evidence type="ECO:0000313" key="12">
    <source>
        <dbReference type="Proteomes" id="UP001476798"/>
    </source>
</evidence>
<protein>
    <recommendedName>
        <fullName evidence="10">BPTI/Kunitz inhibitor domain-containing protein</fullName>
    </recommendedName>
</protein>
<comment type="caution">
    <text evidence="11">The sequence shown here is derived from an EMBL/GenBank/DDBJ whole genome shotgun (WGS) entry which is preliminary data.</text>
</comment>
<organism evidence="11 12">
    <name type="scientific">Goodea atripinnis</name>
    <dbReference type="NCBI Taxonomy" id="208336"/>
    <lineage>
        <taxon>Eukaryota</taxon>
        <taxon>Metazoa</taxon>
        <taxon>Chordata</taxon>
        <taxon>Craniata</taxon>
        <taxon>Vertebrata</taxon>
        <taxon>Euteleostomi</taxon>
        <taxon>Actinopterygii</taxon>
        <taxon>Neopterygii</taxon>
        <taxon>Teleostei</taxon>
        <taxon>Neoteleostei</taxon>
        <taxon>Acanthomorphata</taxon>
        <taxon>Ovalentaria</taxon>
        <taxon>Atherinomorphae</taxon>
        <taxon>Cyprinodontiformes</taxon>
        <taxon>Goodeidae</taxon>
        <taxon>Goodea</taxon>
    </lineage>
</organism>
<keyword evidence="6" id="KW-1015">Disulfide bond</keyword>
<evidence type="ECO:0000256" key="6">
    <source>
        <dbReference type="ARBA" id="ARBA00023157"/>
    </source>
</evidence>
<evidence type="ECO:0000256" key="7">
    <source>
        <dbReference type="ARBA" id="ARBA00023180"/>
    </source>
</evidence>
<name>A0ABV0MY90_9TELE</name>
<dbReference type="Gene3D" id="4.10.410.10">
    <property type="entry name" value="Pancreatic trypsin inhibitor Kunitz domain"/>
    <property type="match status" value="3"/>
</dbReference>
<evidence type="ECO:0000256" key="3">
    <source>
        <dbReference type="ARBA" id="ARBA00022729"/>
    </source>
</evidence>
<dbReference type="InterPro" id="IPR002223">
    <property type="entry name" value="Kunitz_BPTI"/>
</dbReference>
<dbReference type="CDD" id="cd00109">
    <property type="entry name" value="Kunitz-type"/>
    <property type="match status" value="1"/>
</dbReference>
<dbReference type="InterPro" id="IPR013980">
    <property type="entry name" value="MANSC_dom"/>
</dbReference>
<feature type="signal peptide" evidence="9">
    <location>
        <begin position="1"/>
        <end position="28"/>
    </location>
</feature>
<keyword evidence="2" id="KW-0646">Protease inhibitor</keyword>
<evidence type="ECO:0000256" key="1">
    <source>
        <dbReference type="ARBA" id="ARBA00004370"/>
    </source>
</evidence>
<keyword evidence="12" id="KW-1185">Reference proteome</keyword>
<comment type="subcellular location">
    <subcellularLocation>
        <location evidence="1">Membrane</location>
    </subcellularLocation>
</comment>
<dbReference type="InterPro" id="IPR036880">
    <property type="entry name" value="Kunitz_BPTI_sf"/>
</dbReference>
<feature type="domain" description="BPTI/Kunitz inhibitor" evidence="10">
    <location>
        <begin position="295"/>
        <end position="345"/>
    </location>
</feature>
<dbReference type="Pfam" id="PF00014">
    <property type="entry name" value="Kunitz_BPTI"/>
    <property type="match status" value="3"/>
</dbReference>
<dbReference type="Proteomes" id="UP001476798">
    <property type="component" value="Unassembled WGS sequence"/>
</dbReference>
<evidence type="ECO:0000256" key="5">
    <source>
        <dbReference type="ARBA" id="ARBA00023136"/>
    </source>
</evidence>
<dbReference type="PANTHER" id="PTHR47247">
    <property type="entry name" value="KUNITZ-TYPE PROTEASE INHIBITOR 2"/>
    <property type="match status" value="1"/>
</dbReference>
<accession>A0ABV0MY90</accession>
<dbReference type="SMART" id="SM00765">
    <property type="entry name" value="MANEC"/>
    <property type="match status" value="1"/>
</dbReference>
<dbReference type="PROSITE" id="PS00280">
    <property type="entry name" value="BPTI_KUNITZ_1"/>
    <property type="match status" value="3"/>
</dbReference>
<dbReference type="SUPFAM" id="SSF57362">
    <property type="entry name" value="BPTI-like"/>
    <property type="match status" value="3"/>
</dbReference>
<keyword evidence="7" id="KW-0325">Glycoprotein</keyword>
<feature type="domain" description="BPTI/Kunitz inhibitor" evidence="10">
    <location>
        <begin position="371"/>
        <end position="421"/>
    </location>
</feature>
<dbReference type="EMBL" id="JAHRIO010020105">
    <property type="protein sequence ID" value="MEQ2164095.1"/>
    <property type="molecule type" value="Genomic_DNA"/>
</dbReference>
<feature type="region of interest" description="Disordered" evidence="8">
    <location>
        <begin position="266"/>
        <end position="291"/>
    </location>
</feature>
<proteinExistence type="predicted"/>
<evidence type="ECO:0000259" key="10">
    <source>
        <dbReference type="PROSITE" id="PS50279"/>
    </source>
</evidence>
<dbReference type="InterPro" id="IPR011106">
    <property type="entry name" value="MANSC_N"/>
</dbReference>
<sequence>MIWVQLHFYTMFEHKLFALCFLLQAGLGRTCDWDQTTDPNQGLAPDSWAAGARYLNYSQEVSDPESCRTACCEVAGCDLALVGLPADGGLQCMLVSCGPAGCTLQQNSQFQVFRRNVQSEAEQEAPTGGKKLHVVPLLEGEEPRSNETNSGGFTQENYFLFVLICWFKIETGLNHQNQIILLRPGSSHRVQKMSKSRWGRSFRTASDLCRLPKKTGPCRAAFPRFFYNVTSQSCNGFIFGGCEPNGNNFESQEDCEAACSSVLLEDPTSAPPPPAPKAPRMAPEESAPLQKTEKCEADYQTGPCRAAIKRWFYNKEKGICQTFIYGGCRGNKNNYDSEDSCMTTCTGDTVLPSSKKVPEDDKGPADATDRCSLSPESGLCRAAFPKFYYDPDSASCQSFVYGGCGGNANNFDSMEECMTACSRGDVYVGHGETRSRWTAGEFLWSVCSKVAMINFWFLSKE</sequence>
<keyword evidence="4" id="KW-0722">Serine protease inhibitor</keyword>
<dbReference type="Pfam" id="PF07502">
    <property type="entry name" value="MANEC"/>
    <property type="match status" value="1"/>
</dbReference>
<keyword evidence="3 9" id="KW-0732">Signal</keyword>
<evidence type="ECO:0000256" key="8">
    <source>
        <dbReference type="SAM" id="MobiDB-lite"/>
    </source>
</evidence>
<dbReference type="SMART" id="SM00131">
    <property type="entry name" value="KU"/>
    <property type="match status" value="3"/>
</dbReference>
<dbReference type="PRINTS" id="PR00759">
    <property type="entry name" value="BASICPTASE"/>
</dbReference>
<evidence type="ECO:0000256" key="2">
    <source>
        <dbReference type="ARBA" id="ARBA00022690"/>
    </source>
</evidence>
<keyword evidence="5" id="KW-0472">Membrane</keyword>
<evidence type="ECO:0000313" key="11">
    <source>
        <dbReference type="EMBL" id="MEQ2164095.1"/>
    </source>
</evidence>
<reference evidence="11 12" key="1">
    <citation type="submission" date="2021-06" db="EMBL/GenBank/DDBJ databases">
        <authorList>
            <person name="Palmer J.M."/>
        </authorList>
    </citation>
    <scope>NUCLEOTIDE SEQUENCE [LARGE SCALE GENOMIC DNA]</scope>
    <source>
        <strain evidence="11 12">GA_2019</strain>
        <tissue evidence="11">Muscle</tissue>
    </source>
</reference>
<dbReference type="PANTHER" id="PTHR47247:SF1">
    <property type="entry name" value="KUNITZ-TYPE PROTEASE INHIBITOR 2"/>
    <property type="match status" value="1"/>
</dbReference>